<keyword evidence="3" id="KW-0813">Transport</keyword>
<feature type="transmembrane region" description="Helical" evidence="8">
    <location>
        <begin position="94"/>
        <end position="114"/>
    </location>
</feature>
<dbReference type="InterPro" id="IPR004706">
    <property type="entry name" value="Arsenical-R_Acr3"/>
</dbReference>
<evidence type="ECO:0000256" key="4">
    <source>
        <dbReference type="ARBA" id="ARBA00022475"/>
    </source>
</evidence>
<dbReference type="RefSeq" id="WP_040106398.1">
    <property type="nucleotide sequence ID" value="NZ_JABEVU030000001.1"/>
</dbReference>
<evidence type="ECO:0000256" key="6">
    <source>
        <dbReference type="ARBA" id="ARBA00022989"/>
    </source>
</evidence>
<keyword evidence="5 8" id="KW-0812">Transmembrane</keyword>
<evidence type="ECO:0000313" key="9">
    <source>
        <dbReference type="EMBL" id="KIH70194.1"/>
    </source>
</evidence>
<reference evidence="10" key="3">
    <citation type="submission" date="2020-04" db="EMBL/GenBank/DDBJ databases">
        <authorList>
            <person name="Tanveer F."/>
            <person name="Xie Y."/>
            <person name="Shinwari Z.K."/>
        </authorList>
    </citation>
    <scope>NUCLEOTIDE SEQUENCE</scope>
    <source>
        <strain evidence="10">MOSEL-ME25</strain>
    </source>
</reference>
<feature type="transmembrane region" description="Helical" evidence="8">
    <location>
        <begin position="160"/>
        <end position="179"/>
    </location>
</feature>
<comment type="subcellular location">
    <subcellularLocation>
        <location evidence="1">Cell membrane</location>
        <topology evidence="1">Multi-pass membrane protein</topology>
    </subcellularLocation>
</comment>
<dbReference type="GO" id="GO:0015297">
    <property type="term" value="F:antiporter activity"/>
    <property type="evidence" value="ECO:0007669"/>
    <property type="project" value="InterPro"/>
</dbReference>
<keyword evidence="12" id="KW-1185">Reference proteome</keyword>
<feature type="transmembrane region" description="Helical" evidence="8">
    <location>
        <begin position="31"/>
        <end position="53"/>
    </location>
</feature>
<gene>
    <name evidence="10" type="ORF">F7P68_0010945</name>
    <name evidence="9" type="ORF">SN16_09555</name>
</gene>
<reference evidence="10 12" key="4">
    <citation type="submission" date="2022-12" db="EMBL/GenBank/DDBJ databases">
        <title>Genome analysis and biological profiling of marine Salinicoccus roseus MOSEL-ME25.</title>
        <authorList>
            <person name="Mirza F.T."/>
            <person name="Xie Y."/>
            <person name="Shinwari Z.K."/>
        </authorList>
    </citation>
    <scope>NUCLEOTIDE SEQUENCE [LARGE SCALE GENOMIC DNA]</scope>
    <source>
        <strain evidence="10 12">MOSEL-ME25</strain>
    </source>
</reference>
<feature type="transmembrane region" description="Helical" evidence="8">
    <location>
        <begin position="222"/>
        <end position="244"/>
    </location>
</feature>
<name>A0A0C2HF06_9STAP</name>
<dbReference type="STRING" id="45670.SN16_09555"/>
<dbReference type="EMBL" id="JXII01000008">
    <property type="protein sequence ID" value="KIH70194.1"/>
    <property type="molecule type" value="Genomic_DNA"/>
</dbReference>
<dbReference type="GO" id="GO:0005886">
    <property type="term" value="C:plasma membrane"/>
    <property type="evidence" value="ECO:0007669"/>
    <property type="project" value="UniProtKB-SubCell"/>
</dbReference>
<comment type="caution">
    <text evidence="9">The sequence shown here is derived from an EMBL/GenBank/DDBJ whole genome shotgun (WGS) entry which is preliminary data.</text>
</comment>
<dbReference type="EMBL" id="JABEVU030000001">
    <property type="protein sequence ID" value="MDB0581045.1"/>
    <property type="molecule type" value="Genomic_DNA"/>
</dbReference>
<keyword evidence="7 8" id="KW-0472">Membrane</keyword>
<reference evidence="12" key="2">
    <citation type="submission" date="2020-04" db="EMBL/GenBank/DDBJ databases">
        <title>Genome analysis and biological profiling of marine Cellulosimicrobium funkei MOSEL-ME6.</title>
        <authorList>
            <person name="Tanveer F."/>
            <person name="Xie Y."/>
            <person name="Shinwari Z.K."/>
        </authorList>
    </citation>
    <scope>NUCLEOTIDE SEQUENCE [LARGE SCALE GENOMIC DNA]</scope>
    <source>
        <strain evidence="12">MOSEL-ME25</strain>
    </source>
</reference>
<sequence>MNSHEKYQPLILLIAILMGVMTGGIDGIQQHAGALIVPFLMLMLYGLFLLMPLKRIFTSFRKVKFVLVSLGINFLWTPVLAYTIGMVFLSEHPLIWIGFVMLTVTPCTDWYLVFTGLAKGDTVLSASLLPINLILQLILLPAYLYLFLGFEQSIGLSFPGIIQSVLLVVGIPFLLALLTKRFLPSVGRVEGFFDTFNVIFLGLAVTAMFASERDTLLENLDVVILLLPPLLLFFLVTFIVGKGAGRLFRFGRKESVSLIMMTLARNSPLALAIAVTAFPDQPLIALSLVIGPIIELPVLGLASRILIRHK</sequence>
<comment type="similarity">
    <text evidence="2">Belongs to the arsenical resistance-3 (ACR3) (TC 2.A.59) family.</text>
</comment>
<dbReference type="OrthoDB" id="3254016at2"/>
<dbReference type="AlphaFoldDB" id="A0A0C2HF06"/>
<proteinExistence type="inferred from homology"/>
<keyword evidence="6 8" id="KW-1133">Transmembrane helix</keyword>
<reference evidence="9 11" key="1">
    <citation type="submission" date="2015-01" db="EMBL/GenBank/DDBJ databases">
        <title>Genome sequences of high lactate-tolerant strain Salinicoccus roseus W12 with industrial interest.</title>
        <authorList>
            <person name="Wang H."/>
            <person name="Yu B."/>
        </authorList>
    </citation>
    <scope>NUCLEOTIDE SEQUENCE [LARGE SCALE GENOMIC DNA]</scope>
    <source>
        <strain evidence="9 11">W12</strain>
    </source>
</reference>
<evidence type="ECO:0000313" key="10">
    <source>
        <dbReference type="EMBL" id="MDB0581045.1"/>
    </source>
</evidence>
<feature type="transmembrane region" description="Helical" evidence="8">
    <location>
        <begin position="65"/>
        <end position="88"/>
    </location>
</feature>
<evidence type="ECO:0000256" key="5">
    <source>
        <dbReference type="ARBA" id="ARBA00022692"/>
    </source>
</evidence>
<evidence type="ECO:0000256" key="3">
    <source>
        <dbReference type="ARBA" id="ARBA00022448"/>
    </source>
</evidence>
<evidence type="ECO:0000256" key="7">
    <source>
        <dbReference type="ARBA" id="ARBA00023136"/>
    </source>
</evidence>
<dbReference type="Pfam" id="PF01758">
    <property type="entry name" value="SBF"/>
    <property type="match status" value="1"/>
</dbReference>
<keyword evidence="4" id="KW-1003">Cell membrane</keyword>
<evidence type="ECO:0000313" key="12">
    <source>
        <dbReference type="Proteomes" id="UP000527860"/>
    </source>
</evidence>
<dbReference type="Gene3D" id="1.20.1530.20">
    <property type="match status" value="1"/>
</dbReference>
<dbReference type="InterPro" id="IPR038770">
    <property type="entry name" value="Na+/solute_symporter_sf"/>
</dbReference>
<evidence type="ECO:0000313" key="11">
    <source>
        <dbReference type="Proteomes" id="UP000031546"/>
    </source>
</evidence>
<dbReference type="Proteomes" id="UP000031546">
    <property type="component" value="Unassembled WGS sequence"/>
</dbReference>
<feature type="transmembrane region" description="Helical" evidence="8">
    <location>
        <begin position="256"/>
        <end position="278"/>
    </location>
</feature>
<feature type="transmembrane region" description="Helical" evidence="8">
    <location>
        <begin position="7"/>
        <end position="25"/>
    </location>
</feature>
<dbReference type="PANTHER" id="PTHR43057:SF1">
    <property type="entry name" value="ARSENICAL-RESISTANCE PROTEIN 3"/>
    <property type="match status" value="1"/>
</dbReference>
<dbReference type="GO" id="GO:0015104">
    <property type="term" value="F:antimonite transmembrane transporter activity"/>
    <property type="evidence" value="ECO:0007669"/>
    <property type="project" value="TreeGrafter"/>
</dbReference>
<feature type="transmembrane region" description="Helical" evidence="8">
    <location>
        <begin position="126"/>
        <end position="148"/>
    </location>
</feature>
<dbReference type="PANTHER" id="PTHR43057">
    <property type="entry name" value="ARSENITE EFFLUX TRANSPORTER"/>
    <property type="match status" value="1"/>
</dbReference>
<dbReference type="InterPro" id="IPR002657">
    <property type="entry name" value="BilAc:Na_symport/Acr3"/>
</dbReference>
<feature type="transmembrane region" description="Helical" evidence="8">
    <location>
        <begin position="191"/>
        <end position="210"/>
    </location>
</feature>
<evidence type="ECO:0000256" key="2">
    <source>
        <dbReference type="ARBA" id="ARBA00010110"/>
    </source>
</evidence>
<organism evidence="9 11">
    <name type="scientific">Salinicoccus roseus</name>
    <dbReference type="NCBI Taxonomy" id="45670"/>
    <lineage>
        <taxon>Bacteria</taxon>
        <taxon>Bacillati</taxon>
        <taxon>Bacillota</taxon>
        <taxon>Bacilli</taxon>
        <taxon>Bacillales</taxon>
        <taxon>Staphylococcaceae</taxon>
        <taxon>Salinicoccus</taxon>
    </lineage>
</organism>
<accession>A0A0C2HF06</accession>
<dbReference type="Proteomes" id="UP000527860">
    <property type="component" value="Unassembled WGS sequence"/>
</dbReference>
<protein>
    <submittedName>
        <fullName evidence="9">Arsenic resistance protein</fullName>
    </submittedName>
</protein>
<dbReference type="GeneID" id="77845802"/>
<dbReference type="GO" id="GO:0015105">
    <property type="term" value="F:arsenite transmembrane transporter activity"/>
    <property type="evidence" value="ECO:0007669"/>
    <property type="project" value="TreeGrafter"/>
</dbReference>
<evidence type="ECO:0000256" key="8">
    <source>
        <dbReference type="SAM" id="Phobius"/>
    </source>
</evidence>
<feature type="transmembrane region" description="Helical" evidence="8">
    <location>
        <begin position="284"/>
        <end position="307"/>
    </location>
</feature>
<evidence type="ECO:0000256" key="1">
    <source>
        <dbReference type="ARBA" id="ARBA00004651"/>
    </source>
</evidence>